<feature type="compositionally biased region" description="Polar residues" evidence="1">
    <location>
        <begin position="266"/>
        <end position="305"/>
    </location>
</feature>
<dbReference type="Proteomes" id="UP001201812">
    <property type="component" value="Unassembled WGS sequence"/>
</dbReference>
<keyword evidence="4" id="KW-1185">Reference proteome</keyword>
<feature type="transmembrane region" description="Helical" evidence="2">
    <location>
        <begin position="54"/>
        <end position="81"/>
    </location>
</feature>
<protein>
    <submittedName>
        <fullName evidence="3">Uncharacterized protein</fullName>
    </submittedName>
</protein>
<dbReference type="EMBL" id="JAKKPZ010000001">
    <property type="protein sequence ID" value="KAI1729556.1"/>
    <property type="molecule type" value="Genomic_DNA"/>
</dbReference>
<feature type="compositionally biased region" description="Low complexity" evidence="1">
    <location>
        <begin position="249"/>
        <end position="265"/>
    </location>
</feature>
<keyword evidence="2" id="KW-1133">Transmembrane helix</keyword>
<evidence type="ECO:0000313" key="3">
    <source>
        <dbReference type="EMBL" id="KAI1729556.1"/>
    </source>
</evidence>
<gene>
    <name evidence="3" type="ORF">DdX_01804</name>
</gene>
<evidence type="ECO:0000256" key="1">
    <source>
        <dbReference type="SAM" id="MobiDB-lite"/>
    </source>
</evidence>
<evidence type="ECO:0000256" key="2">
    <source>
        <dbReference type="SAM" id="Phobius"/>
    </source>
</evidence>
<organism evidence="3 4">
    <name type="scientific">Ditylenchus destructor</name>
    <dbReference type="NCBI Taxonomy" id="166010"/>
    <lineage>
        <taxon>Eukaryota</taxon>
        <taxon>Metazoa</taxon>
        <taxon>Ecdysozoa</taxon>
        <taxon>Nematoda</taxon>
        <taxon>Chromadorea</taxon>
        <taxon>Rhabditida</taxon>
        <taxon>Tylenchina</taxon>
        <taxon>Tylenchomorpha</taxon>
        <taxon>Sphaerularioidea</taxon>
        <taxon>Anguinidae</taxon>
        <taxon>Anguininae</taxon>
        <taxon>Ditylenchus</taxon>
    </lineage>
</organism>
<dbReference type="AlphaFoldDB" id="A0AAD4NK17"/>
<keyword evidence="2" id="KW-0812">Transmembrane</keyword>
<feature type="compositionally biased region" description="Polar residues" evidence="1">
    <location>
        <begin position="187"/>
        <end position="215"/>
    </location>
</feature>
<accession>A0AAD4NK17</accession>
<name>A0AAD4NK17_9BILA</name>
<proteinExistence type="predicted"/>
<sequence length="409" mass="44414">MKRLINGVLAESRKFIFLFIFFGAMGICTADEEERAPTTTISTSTPTTGGVNYGFLAFILVIVLIVLILLICCGVAGYLYYMHQMKRKHKAVDLEAGSTGSKVNSTTMQSENCLAASRASSPKSKPRVEVNNTGQHEFPTTISKDNNGNKEITIEGLPTGKLVLRIMNQGNEIKKYDLPQCNTPLSSVQQTKSVSASTTNPTSTEKVSTRSPFAQSSVSSASKDVRVSTPSSRSVKSEVTSRLKATPGSSSVAVTTNTVRSNTSTPCSMTSTSKDLKVSSPSLYSDTSRINEAVTPPSSYSVTRETTPVQSSASSSYSATTQTFDYSTVYSDMLDNNTPGSVFVSDTDATQTYTDDTQSSSCTECKGIESKRDNKIKRPLTTLRAEHWQIRRETIQKRNGASFPTKRRI</sequence>
<keyword evidence="2" id="KW-0472">Membrane</keyword>
<feature type="region of interest" description="Disordered" evidence="1">
    <location>
        <begin position="187"/>
        <end position="318"/>
    </location>
</feature>
<reference evidence="3" key="1">
    <citation type="submission" date="2022-01" db="EMBL/GenBank/DDBJ databases">
        <title>Genome Sequence Resource for Two Populations of Ditylenchus destructor, the Migratory Endoparasitic Phytonematode.</title>
        <authorList>
            <person name="Zhang H."/>
            <person name="Lin R."/>
            <person name="Xie B."/>
        </authorList>
    </citation>
    <scope>NUCLEOTIDE SEQUENCE</scope>
    <source>
        <strain evidence="3">BazhouSP</strain>
    </source>
</reference>
<feature type="compositionally biased region" description="Low complexity" evidence="1">
    <location>
        <begin position="306"/>
        <end position="318"/>
    </location>
</feature>
<evidence type="ECO:0000313" key="4">
    <source>
        <dbReference type="Proteomes" id="UP001201812"/>
    </source>
</evidence>
<comment type="caution">
    <text evidence="3">The sequence shown here is derived from an EMBL/GenBank/DDBJ whole genome shotgun (WGS) entry which is preliminary data.</text>
</comment>